<reference evidence="1 2" key="1">
    <citation type="journal article" date="2018" name="Nat. Ecol. Evol.">
        <title>Pezizomycetes genomes reveal the molecular basis of ectomycorrhizal truffle lifestyle.</title>
        <authorList>
            <person name="Murat C."/>
            <person name="Payen T."/>
            <person name="Noel B."/>
            <person name="Kuo A."/>
            <person name="Morin E."/>
            <person name="Chen J."/>
            <person name="Kohler A."/>
            <person name="Krizsan K."/>
            <person name="Balestrini R."/>
            <person name="Da Silva C."/>
            <person name="Montanini B."/>
            <person name="Hainaut M."/>
            <person name="Levati E."/>
            <person name="Barry K.W."/>
            <person name="Belfiori B."/>
            <person name="Cichocki N."/>
            <person name="Clum A."/>
            <person name="Dockter R.B."/>
            <person name="Fauchery L."/>
            <person name="Guy J."/>
            <person name="Iotti M."/>
            <person name="Le Tacon F."/>
            <person name="Lindquist E.A."/>
            <person name="Lipzen A."/>
            <person name="Malagnac F."/>
            <person name="Mello A."/>
            <person name="Molinier V."/>
            <person name="Miyauchi S."/>
            <person name="Poulain J."/>
            <person name="Riccioni C."/>
            <person name="Rubini A."/>
            <person name="Sitrit Y."/>
            <person name="Splivallo R."/>
            <person name="Traeger S."/>
            <person name="Wang M."/>
            <person name="Zifcakova L."/>
            <person name="Wipf D."/>
            <person name="Zambonelli A."/>
            <person name="Paolocci F."/>
            <person name="Nowrousian M."/>
            <person name="Ottonello S."/>
            <person name="Baldrian P."/>
            <person name="Spatafora J.W."/>
            <person name="Henrissat B."/>
            <person name="Nagy L.G."/>
            <person name="Aury J.M."/>
            <person name="Wincker P."/>
            <person name="Grigoriev I.V."/>
            <person name="Bonfante P."/>
            <person name="Martin F.M."/>
        </authorList>
    </citation>
    <scope>NUCLEOTIDE SEQUENCE [LARGE SCALE GENOMIC DNA]</scope>
    <source>
        <strain evidence="1 2">RN42</strain>
    </source>
</reference>
<evidence type="ECO:0000313" key="1">
    <source>
        <dbReference type="EMBL" id="RPA84633.1"/>
    </source>
</evidence>
<dbReference type="AlphaFoldDB" id="A0A3N4IER4"/>
<protein>
    <submittedName>
        <fullName evidence="1">Uncharacterized protein</fullName>
    </submittedName>
</protein>
<dbReference type="EMBL" id="ML119658">
    <property type="protein sequence ID" value="RPA84633.1"/>
    <property type="molecule type" value="Genomic_DNA"/>
</dbReference>
<keyword evidence="2" id="KW-1185">Reference proteome</keyword>
<gene>
    <name evidence="1" type="ORF">BJ508DRAFT_374259</name>
</gene>
<evidence type="ECO:0000313" key="2">
    <source>
        <dbReference type="Proteomes" id="UP000275078"/>
    </source>
</evidence>
<accession>A0A3N4IER4</accession>
<dbReference type="Proteomes" id="UP000275078">
    <property type="component" value="Unassembled WGS sequence"/>
</dbReference>
<organism evidence="1 2">
    <name type="scientific">Ascobolus immersus RN42</name>
    <dbReference type="NCBI Taxonomy" id="1160509"/>
    <lineage>
        <taxon>Eukaryota</taxon>
        <taxon>Fungi</taxon>
        <taxon>Dikarya</taxon>
        <taxon>Ascomycota</taxon>
        <taxon>Pezizomycotina</taxon>
        <taxon>Pezizomycetes</taxon>
        <taxon>Pezizales</taxon>
        <taxon>Ascobolaceae</taxon>
        <taxon>Ascobolus</taxon>
    </lineage>
</organism>
<name>A0A3N4IER4_ASCIM</name>
<sequence length="253" mass="29322">MGMSGMWSRECVHDEVGPYTTAAIPLNNSRIRYVLWGSYALHLAFRCPPYWKPELETVDYVIADTDFARAIEVLQKHSYKQQDGVKVGMSGNYVKVGQFSEIAMLSYCGPDVDPEDPELPRPLPVNLIPASLVHFSFEDHRYVTYFDIQLYEESEFNWRVYHATLPGMLDSTLCLLRKNAKQDSDFDHIYSVHRYLSRKSYEQLSSTEVRRDVLWTHAVRTLGCLEEYVSCRHLRARAPPESLANFSEGKKYY</sequence>
<dbReference type="OrthoDB" id="2730545at2759"/>
<proteinExistence type="predicted"/>